<protein>
    <submittedName>
        <fullName evidence="1">Uncharacterized protein</fullName>
    </submittedName>
</protein>
<name>A0ABR9IPL4_RHIVS</name>
<organism evidence="1 2">
    <name type="scientific">Rhizobium viscosum</name>
    <name type="common">Arthrobacter viscosus</name>
    <dbReference type="NCBI Taxonomy" id="1673"/>
    <lineage>
        <taxon>Bacteria</taxon>
        <taxon>Pseudomonadati</taxon>
        <taxon>Pseudomonadota</taxon>
        <taxon>Alphaproteobacteria</taxon>
        <taxon>Hyphomicrobiales</taxon>
        <taxon>Rhizobiaceae</taxon>
        <taxon>Rhizobium/Agrobacterium group</taxon>
        <taxon>Rhizobium</taxon>
    </lineage>
</organism>
<dbReference type="Proteomes" id="UP000620262">
    <property type="component" value="Unassembled WGS sequence"/>
</dbReference>
<evidence type="ECO:0000313" key="2">
    <source>
        <dbReference type="Proteomes" id="UP000620262"/>
    </source>
</evidence>
<evidence type="ECO:0000313" key="1">
    <source>
        <dbReference type="EMBL" id="MBE1504787.1"/>
    </source>
</evidence>
<dbReference type="EMBL" id="JADBEC010000001">
    <property type="protein sequence ID" value="MBE1504787.1"/>
    <property type="molecule type" value="Genomic_DNA"/>
</dbReference>
<reference evidence="1 2" key="1">
    <citation type="submission" date="2020-10" db="EMBL/GenBank/DDBJ databases">
        <title>Sequencing the genomes of 1000 actinobacteria strains.</title>
        <authorList>
            <person name="Klenk H.-P."/>
        </authorList>
    </citation>
    <scope>NUCLEOTIDE SEQUENCE [LARGE SCALE GENOMIC DNA]</scope>
    <source>
        <strain evidence="1 2">DSM 7307</strain>
    </source>
</reference>
<dbReference type="RefSeq" id="WP_192728760.1">
    <property type="nucleotide sequence ID" value="NZ_BAAAVL010000007.1"/>
</dbReference>
<keyword evidence="2" id="KW-1185">Reference proteome</keyword>
<comment type="caution">
    <text evidence="1">The sequence shown here is derived from an EMBL/GenBank/DDBJ whole genome shotgun (WGS) entry which is preliminary data.</text>
</comment>
<gene>
    <name evidence="1" type="ORF">H4W29_001968</name>
</gene>
<accession>A0ABR9IPL4</accession>
<sequence length="75" mass="7866">MTWRKSPSIRKIRIVSRCGQNILKRLAGGAAADAFGSAIGKGLQPVAGGMDMAAEPLPRVQQMRDDAVASDGADQ</sequence>
<proteinExistence type="predicted"/>